<dbReference type="SUPFAM" id="SSF48317">
    <property type="entry name" value="Acid phosphatase/Vanadium-dependent haloperoxidase"/>
    <property type="match status" value="1"/>
</dbReference>
<comment type="caution">
    <text evidence="3">The sequence shown here is derived from an EMBL/GenBank/DDBJ whole genome shotgun (WGS) entry which is preliminary data.</text>
</comment>
<dbReference type="RefSeq" id="WP_249829983.1">
    <property type="nucleotide sequence ID" value="NZ_JAMGBE010000001.1"/>
</dbReference>
<keyword evidence="1" id="KW-1133">Transmembrane helix</keyword>
<gene>
    <name evidence="3" type="ORF">LZ538_00180</name>
</gene>
<keyword evidence="4" id="KW-1185">Reference proteome</keyword>
<dbReference type="Gene3D" id="1.20.144.10">
    <property type="entry name" value="Phosphatidic acid phosphatase type 2/haloperoxidase"/>
    <property type="match status" value="1"/>
</dbReference>
<sequence length="216" mass="23313">MLDSPPPARPTAHRAGTIAAASALVAIWLTMMVGGTGTLDLAVLEALYSAHKPAVRAFATFVTVFGEWQAVILLSIIAGGWLLYRKHLRTAVLLLAITLIGRILVELQKFGIHRLRPTATEHLVPVQSLSFPSAHAANSMILLLTLALLAAPREQRWWAVPGALLGTFCVGISRPMLGVHWPSDVIGGWSFGAAWVLAMVAVAERWPARKEPAPKR</sequence>
<dbReference type="InterPro" id="IPR000326">
    <property type="entry name" value="PAP2/HPO"/>
</dbReference>
<dbReference type="EMBL" id="JAMGBE010000001">
    <property type="protein sequence ID" value="MCL6728472.1"/>
    <property type="molecule type" value="Genomic_DNA"/>
</dbReference>
<protein>
    <submittedName>
        <fullName evidence="3">Phosphatase PAP2 family protein</fullName>
    </submittedName>
</protein>
<feature type="transmembrane region" description="Helical" evidence="1">
    <location>
        <begin position="157"/>
        <end position="174"/>
    </location>
</feature>
<organism evidence="3 4">
    <name type="scientific">Sphingomonas hankyongi</name>
    <dbReference type="NCBI Taxonomy" id="2908209"/>
    <lineage>
        <taxon>Bacteria</taxon>
        <taxon>Pseudomonadati</taxon>
        <taxon>Pseudomonadota</taxon>
        <taxon>Alphaproteobacteria</taxon>
        <taxon>Sphingomonadales</taxon>
        <taxon>Sphingomonadaceae</taxon>
        <taxon>Sphingomonas</taxon>
    </lineage>
</organism>
<dbReference type="PANTHER" id="PTHR14969:SF13">
    <property type="entry name" value="AT30094P"/>
    <property type="match status" value="1"/>
</dbReference>
<dbReference type="CDD" id="cd03392">
    <property type="entry name" value="PAP2_like_2"/>
    <property type="match status" value="1"/>
</dbReference>
<feature type="transmembrane region" description="Helical" evidence="1">
    <location>
        <begin position="12"/>
        <end position="34"/>
    </location>
</feature>
<feature type="transmembrane region" description="Helical" evidence="1">
    <location>
        <begin position="131"/>
        <end position="150"/>
    </location>
</feature>
<proteinExistence type="predicted"/>
<feature type="transmembrane region" description="Helical" evidence="1">
    <location>
        <begin position="186"/>
        <end position="206"/>
    </location>
</feature>
<evidence type="ECO:0000313" key="3">
    <source>
        <dbReference type="EMBL" id="MCL6728472.1"/>
    </source>
</evidence>
<keyword evidence="1" id="KW-0472">Membrane</keyword>
<dbReference type="Proteomes" id="UP001165342">
    <property type="component" value="Unassembled WGS sequence"/>
</dbReference>
<name>A0ABT0RY35_9SPHN</name>
<dbReference type="SMART" id="SM00014">
    <property type="entry name" value="acidPPc"/>
    <property type="match status" value="1"/>
</dbReference>
<feature type="transmembrane region" description="Helical" evidence="1">
    <location>
        <begin position="54"/>
        <end position="84"/>
    </location>
</feature>
<dbReference type="PANTHER" id="PTHR14969">
    <property type="entry name" value="SPHINGOSINE-1-PHOSPHATE PHOSPHOHYDROLASE"/>
    <property type="match status" value="1"/>
</dbReference>
<dbReference type="Pfam" id="PF01569">
    <property type="entry name" value="PAP2"/>
    <property type="match status" value="1"/>
</dbReference>
<feature type="transmembrane region" description="Helical" evidence="1">
    <location>
        <begin position="91"/>
        <end position="111"/>
    </location>
</feature>
<evidence type="ECO:0000256" key="1">
    <source>
        <dbReference type="SAM" id="Phobius"/>
    </source>
</evidence>
<reference evidence="3" key="1">
    <citation type="submission" date="2022-05" db="EMBL/GenBank/DDBJ databases">
        <authorList>
            <person name="Jo J.-H."/>
            <person name="Im W.-T."/>
        </authorList>
    </citation>
    <scope>NUCLEOTIDE SEQUENCE</scope>
    <source>
        <strain evidence="3">SE220</strain>
    </source>
</reference>
<accession>A0ABT0RY35</accession>
<feature type="domain" description="Phosphatidic acid phosphatase type 2/haloperoxidase" evidence="2">
    <location>
        <begin position="90"/>
        <end position="200"/>
    </location>
</feature>
<dbReference type="InterPro" id="IPR036938">
    <property type="entry name" value="PAP2/HPO_sf"/>
</dbReference>
<evidence type="ECO:0000313" key="4">
    <source>
        <dbReference type="Proteomes" id="UP001165342"/>
    </source>
</evidence>
<evidence type="ECO:0000259" key="2">
    <source>
        <dbReference type="SMART" id="SM00014"/>
    </source>
</evidence>
<keyword evidence="1" id="KW-0812">Transmembrane</keyword>